<dbReference type="GO" id="GO:0006488">
    <property type="term" value="P:dolichol-linked oligosaccharide biosynthetic process"/>
    <property type="evidence" value="ECO:0007669"/>
    <property type="project" value="InterPro"/>
</dbReference>
<feature type="domain" description="Glycosyl transferase family 28 C-terminal" evidence="6">
    <location>
        <begin position="30"/>
        <end position="123"/>
    </location>
</feature>
<comment type="similarity">
    <text evidence="2">Belongs to the glycosyltransferase 28 family.</text>
</comment>
<dbReference type="PANTHER" id="PTHR12867">
    <property type="entry name" value="GLYCOSYL TRANSFERASE-RELATED"/>
    <property type="match status" value="1"/>
</dbReference>
<evidence type="ECO:0000256" key="4">
    <source>
        <dbReference type="ARBA" id="ARBA00022679"/>
    </source>
</evidence>
<dbReference type="InterPro" id="IPR039042">
    <property type="entry name" value="Alg13-like"/>
</dbReference>
<dbReference type="PANTHER" id="PTHR12867:SF6">
    <property type="entry name" value="N-ACETYLGLUCOSAMINYLDIPHOSPHODOLICHOL N-ACETYLGLUCOSAMINYLTRANSFERASE"/>
    <property type="match status" value="1"/>
</dbReference>
<dbReference type="EMBL" id="AP027272">
    <property type="protein sequence ID" value="BDX07652.1"/>
    <property type="molecule type" value="Genomic_DNA"/>
</dbReference>
<dbReference type="InterPro" id="IPR007235">
    <property type="entry name" value="Glyco_trans_28_C"/>
</dbReference>
<dbReference type="Pfam" id="PF04101">
    <property type="entry name" value="Glyco_tran_28_C"/>
    <property type="match status" value="1"/>
</dbReference>
<keyword evidence="4" id="KW-0808">Transferase</keyword>
<evidence type="ECO:0000313" key="8">
    <source>
        <dbReference type="Proteomes" id="UP001333710"/>
    </source>
</evidence>
<evidence type="ECO:0000256" key="3">
    <source>
        <dbReference type="ARBA" id="ARBA00022676"/>
    </source>
</evidence>
<reference evidence="7" key="1">
    <citation type="submission" date="2023-01" db="EMBL/GenBank/DDBJ databases">
        <title>Complete genome sequence of Planctobacterium marinum strain Dej080120_11.</title>
        <authorList>
            <person name="Ueki S."/>
            <person name="Maruyama F."/>
        </authorList>
    </citation>
    <scope>NUCLEOTIDE SEQUENCE</scope>
    <source>
        <strain evidence="7">Dej080120_11</strain>
    </source>
</reference>
<dbReference type="RefSeq" id="WP_338293718.1">
    <property type="nucleotide sequence ID" value="NZ_AP027272.1"/>
</dbReference>
<evidence type="ECO:0000256" key="2">
    <source>
        <dbReference type="ARBA" id="ARBA00006962"/>
    </source>
</evidence>
<keyword evidence="5" id="KW-0256">Endoplasmic reticulum</keyword>
<gene>
    <name evidence="7" type="ORF">MACH26_31730</name>
</gene>
<organism evidence="7 8">
    <name type="scientific">Planctobacterium marinum</name>
    <dbReference type="NCBI Taxonomy" id="1631968"/>
    <lineage>
        <taxon>Bacteria</taxon>
        <taxon>Pseudomonadati</taxon>
        <taxon>Pseudomonadota</taxon>
        <taxon>Gammaproteobacteria</taxon>
        <taxon>Alteromonadales</taxon>
        <taxon>Alteromonadaceae</taxon>
        <taxon>Planctobacterium</taxon>
    </lineage>
</organism>
<dbReference type="Proteomes" id="UP001333710">
    <property type="component" value="Chromosome"/>
</dbReference>
<dbReference type="Gene3D" id="3.40.50.2000">
    <property type="entry name" value="Glycogen Phosphorylase B"/>
    <property type="match status" value="1"/>
</dbReference>
<comment type="subcellular location">
    <subcellularLocation>
        <location evidence="1">Endoplasmic reticulum</location>
    </subcellularLocation>
</comment>
<evidence type="ECO:0000259" key="6">
    <source>
        <dbReference type="Pfam" id="PF04101"/>
    </source>
</evidence>
<dbReference type="AlphaFoldDB" id="A0AA48KSY7"/>
<sequence>MKKVLVTVGTTPFNSLFEALENCDIPEGLELECQIAEGTYVPRKFSYFRFSDDFAQKLMAADAVISHAGAGTVFSLLELAKPAIVVANLERKDNHQIELARYVAQSELALGVLQIDALQTAINQLPSFTPASYHKELFFFQEQLNSNILNACFPSLQ</sequence>
<accession>A0AA48KSY7</accession>
<dbReference type="SUPFAM" id="SSF53756">
    <property type="entry name" value="UDP-Glycosyltransferase/glycogen phosphorylase"/>
    <property type="match status" value="1"/>
</dbReference>
<dbReference type="NCBIfam" id="NF041548">
    <property type="entry name" value="PssE"/>
    <property type="match status" value="1"/>
</dbReference>
<dbReference type="GO" id="GO:0016758">
    <property type="term" value="F:hexosyltransferase activity"/>
    <property type="evidence" value="ECO:0007669"/>
    <property type="project" value="InterPro"/>
</dbReference>
<protein>
    <recommendedName>
        <fullName evidence="6">Glycosyl transferase family 28 C-terminal domain-containing protein</fullName>
    </recommendedName>
</protein>
<evidence type="ECO:0000256" key="5">
    <source>
        <dbReference type="ARBA" id="ARBA00022824"/>
    </source>
</evidence>
<dbReference type="InterPro" id="IPR048097">
    <property type="entry name" value="Cps14G-like"/>
</dbReference>
<keyword evidence="8" id="KW-1185">Reference proteome</keyword>
<evidence type="ECO:0000256" key="1">
    <source>
        <dbReference type="ARBA" id="ARBA00004240"/>
    </source>
</evidence>
<proteinExistence type="inferred from homology"/>
<evidence type="ECO:0000313" key="7">
    <source>
        <dbReference type="EMBL" id="BDX07652.1"/>
    </source>
</evidence>
<keyword evidence="3" id="KW-0328">Glycosyltransferase</keyword>
<name>A0AA48KSY7_9ALTE</name>
<dbReference type="KEGG" id="pmaw:MACH26_31730"/>